<keyword evidence="9" id="KW-1185">Reference proteome</keyword>
<evidence type="ECO:0000256" key="5">
    <source>
        <dbReference type="ARBA" id="ARBA00023002"/>
    </source>
</evidence>
<keyword evidence="7" id="KW-0503">Monooxygenase</keyword>
<protein>
    <submittedName>
        <fullName evidence="8">Uncharacterized protein</fullName>
    </submittedName>
</protein>
<dbReference type="PANTHER" id="PTHR47944:SF4">
    <property type="entry name" value="OS09G0441700 PROTEIN"/>
    <property type="match status" value="1"/>
</dbReference>
<organism evidence="8 9">
    <name type="scientific">Lactuca saligna</name>
    <name type="common">Willowleaf lettuce</name>
    <dbReference type="NCBI Taxonomy" id="75948"/>
    <lineage>
        <taxon>Eukaryota</taxon>
        <taxon>Viridiplantae</taxon>
        <taxon>Streptophyta</taxon>
        <taxon>Embryophyta</taxon>
        <taxon>Tracheophyta</taxon>
        <taxon>Spermatophyta</taxon>
        <taxon>Magnoliopsida</taxon>
        <taxon>eudicotyledons</taxon>
        <taxon>Gunneridae</taxon>
        <taxon>Pentapetalae</taxon>
        <taxon>asterids</taxon>
        <taxon>campanulids</taxon>
        <taxon>Asterales</taxon>
        <taxon>Asteraceae</taxon>
        <taxon>Cichorioideae</taxon>
        <taxon>Cichorieae</taxon>
        <taxon>Lactucinae</taxon>
        <taxon>Lactuca</taxon>
    </lineage>
</organism>
<dbReference type="SUPFAM" id="SSF48264">
    <property type="entry name" value="Cytochrome P450"/>
    <property type="match status" value="1"/>
</dbReference>
<keyword evidence="6" id="KW-0408">Iron</keyword>
<proteinExistence type="inferred from homology"/>
<dbReference type="GO" id="GO:0004497">
    <property type="term" value="F:monooxygenase activity"/>
    <property type="evidence" value="ECO:0007669"/>
    <property type="project" value="UniProtKB-KW"/>
</dbReference>
<evidence type="ECO:0000313" key="8">
    <source>
        <dbReference type="EMBL" id="CAI9296883.1"/>
    </source>
</evidence>
<name>A0AA35ZR95_LACSI</name>
<evidence type="ECO:0000256" key="2">
    <source>
        <dbReference type="ARBA" id="ARBA00010617"/>
    </source>
</evidence>
<evidence type="ECO:0000256" key="3">
    <source>
        <dbReference type="ARBA" id="ARBA00022617"/>
    </source>
</evidence>
<reference evidence="8" key="1">
    <citation type="submission" date="2023-04" db="EMBL/GenBank/DDBJ databases">
        <authorList>
            <person name="Vijverberg K."/>
            <person name="Xiong W."/>
            <person name="Schranz E."/>
        </authorList>
    </citation>
    <scope>NUCLEOTIDE SEQUENCE</scope>
</reference>
<keyword evidence="3" id="KW-0349">Heme</keyword>
<dbReference type="PANTHER" id="PTHR47944">
    <property type="entry name" value="CYTOCHROME P450 98A9"/>
    <property type="match status" value="1"/>
</dbReference>
<evidence type="ECO:0000256" key="6">
    <source>
        <dbReference type="ARBA" id="ARBA00023004"/>
    </source>
</evidence>
<evidence type="ECO:0000256" key="4">
    <source>
        <dbReference type="ARBA" id="ARBA00022723"/>
    </source>
</evidence>
<keyword evidence="4" id="KW-0479">Metal-binding</keyword>
<gene>
    <name evidence="8" type="ORF">LSALG_LOCUS35725</name>
</gene>
<dbReference type="GO" id="GO:0020037">
    <property type="term" value="F:heme binding"/>
    <property type="evidence" value="ECO:0007669"/>
    <property type="project" value="InterPro"/>
</dbReference>
<comment type="cofactor">
    <cofactor evidence="1">
        <name>heme</name>
        <dbReference type="ChEBI" id="CHEBI:30413"/>
    </cofactor>
</comment>
<dbReference type="GO" id="GO:0016705">
    <property type="term" value="F:oxidoreductase activity, acting on paired donors, with incorporation or reduction of molecular oxygen"/>
    <property type="evidence" value="ECO:0007669"/>
    <property type="project" value="InterPro"/>
</dbReference>
<evidence type="ECO:0000256" key="1">
    <source>
        <dbReference type="ARBA" id="ARBA00001971"/>
    </source>
</evidence>
<keyword evidence="5" id="KW-0560">Oxidoreductase</keyword>
<dbReference type="GO" id="GO:0005506">
    <property type="term" value="F:iron ion binding"/>
    <property type="evidence" value="ECO:0007669"/>
    <property type="project" value="InterPro"/>
</dbReference>
<dbReference type="Proteomes" id="UP001177003">
    <property type="component" value="Chromosome 8"/>
</dbReference>
<dbReference type="AlphaFoldDB" id="A0AA35ZR95"/>
<evidence type="ECO:0000313" key="9">
    <source>
        <dbReference type="Proteomes" id="UP001177003"/>
    </source>
</evidence>
<comment type="similarity">
    <text evidence="2">Belongs to the cytochrome P450 family.</text>
</comment>
<evidence type="ECO:0000256" key="7">
    <source>
        <dbReference type="ARBA" id="ARBA00023033"/>
    </source>
</evidence>
<dbReference type="EMBL" id="OX465084">
    <property type="protein sequence ID" value="CAI9296883.1"/>
    <property type="molecule type" value="Genomic_DNA"/>
</dbReference>
<sequence>MSPDEFKKMLDEFFLLNGVFNISDSISWIDFMDLQGYVKRMKTVSKKFDRFLEHVLDEHNERRKTAEEKFEAKERGRGKAIWICYRGVYGWKEEWWQRADMSWVLKKWC</sequence>
<accession>A0AA35ZR95</accession>
<dbReference type="InterPro" id="IPR036396">
    <property type="entry name" value="Cyt_P450_sf"/>
</dbReference>